<evidence type="ECO:0000313" key="3">
    <source>
        <dbReference type="Proteomes" id="UP000663826"/>
    </source>
</evidence>
<proteinExistence type="predicted"/>
<sequence>MIFSQFLLIAVAAVGVAAHSRSGHAHKIGMVRVPAKVDVAPRAYSASPYKDAMAKLEEYQDQTADAMAGPASEREAKLIEVAAGVCKTVTDYNKSFMINFALLDLLNIGKSAEITKIGQKTYHILRSCKGTRSQQLTDAVHCTNDQVDLLGNFLFKNLPEAVSAMVIPSFAKYSDRLDMIEYATKPASY</sequence>
<dbReference type="Proteomes" id="UP000663826">
    <property type="component" value="Unassembled WGS sequence"/>
</dbReference>
<feature type="chain" id="PRO_5034218393" evidence="1">
    <location>
        <begin position="19"/>
        <end position="189"/>
    </location>
</feature>
<evidence type="ECO:0000256" key="1">
    <source>
        <dbReference type="SAM" id="SignalP"/>
    </source>
</evidence>
<dbReference type="EMBL" id="CAJMWQ010001801">
    <property type="protein sequence ID" value="CAE6462359.1"/>
    <property type="molecule type" value="Genomic_DNA"/>
</dbReference>
<name>A0A8H3GRY7_9AGAM</name>
<reference evidence="2" key="1">
    <citation type="submission" date="2021-01" db="EMBL/GenBank/DDBJ databases">
        <authorList>
            <person name="Kaushik A."/>
        </authorList>
    </citation>
    <scope>NUCLEOTIDE SEQUENCE</scope>
    <source>
        <strain evidence="2">AG1-1B</strain>
    </source>
</reference>
<accession>A0A8H3GRY7</accession>
<dbReference type="AlphaFoldDB" id="A0A8H3GRY7"/>
<protein>
    <submittedName>
        <fullName evidence="2">Uncharacterized protein</fullName>
    </submittedName>
</protein>
<gene>
    <name evidence="2" type="ORF">RDB_LOCUS89786</name>
</gene>
<feature type="signal peptide" evidence="1">
    <location>
        <begin position="1"/>
        <end position="18"/>
    </location>
</feature>
<organism evidence="2 3">
    <name type="scientific">Rhizoctonia solani</name>
    <dbReference type="NCBI Taxonomy" id="456999"/>
    <lineage>
        <taxon>Eukaryota</taxon>
        <taxon>Fungi</taxon>
        <taxon>Dikarya</taxon>
        <taxon>Basidiomycota</taxon>
        <taxon>Agaricomycotina</taxon>
        <taxon>Agaricomycetes</taxon>
        <taxon>Cantharellales</taxon>
        <taxon>Ceratobasidiaceae</taxon>
        <taxon>Rhizoctonia</taxon>
    </lineage>
</organism>
<evidence type="ECO:0000313" key="2">
    <source>
        <dbReference type="EMBL" id="CAE6462359.1"/>
    </source>
</evidence>
<comment type="caution">
    <text evidence="2">The sequence shown here is derived from an EMBL/GenBank/DDBJ whole genome shotgun (WGS) entry which is preliminary data.</text>
</comment>
<keyword evidence="1" id="KW-0732">Signal</keyword>